<sequence>MTFLERRLISLSRVSRPRSYTPGLLTTCRPARWTSWASPNSSAFWWRLGSFGATTERRARRASFGCRKMGDLRRSASIGTCTGCGLIAKSRRGEGVPAMGMVHRSCCFRGTHVSVGAHWGNRNEVQRGLVLSLFTSMAASARGSSLTAAMRPPDAPAGRRHPTRRVALLSHLAAHRGPERPLPAASGVPGWTTAARVAEPERRSVSVAAWGSASSHDSSPCWRSWSFPRWRRRKVP</sequence>
<name>A0A286NVL7_9BACT</name>
<feature type="region of interest" description="Disordered" evidence="1">
    <location>
        <begin position="197"/>
        <end position="223"/>
    </location>
</feature>
<organism evidence="2 3">
    <name type="scientific">Corallococcus macrosporus DSM 14697</name>
    <dbReference type="NCBI Taxonomy" id="1189310"/>
    <lineage>
        <taxon>Bacteria</taxon>
        <taxon>Pseudomonadati</taxon>
        <taxon>Myxococcota</taxon>
        <taxon>Myxococcia</taxon>
        <taxon>Myxococcales</taxon>
        <taxon>Cystobacterineae</taxon>
        <taxon>Myxococcaceae</taxon>
        <taxon>Corallococcus</taxon>
    </lineage>
</organism>
<gene>
    <name evidence="2" type="ORF">MYMAC_006870</name>
</gene>
<feature type="compositionally biased region" description="Low complexity" evidence="1">
    <location>
        <begin position="205"/>
        <end position="223"/>
    </location>
</feature>
<dbReference type="KEGG" id="mmas:MYMAC_006870"/>
<keyword evidence="3" id="KW-1185">Reference proteome</keyword>
<dbReference type="AlphaFoldDB" id="A0A286NVL7"/>
<evidence type="ECO:0000313" key="2">
    <source>
        <dbReference type="EMBL" id="ATB51212.1"/>
    </source>
</evidence>
<evidence type="ECO:0000313" key="3">
    <source>
        <dbReference type="Proteomes" id="UP000217343"/>
    </source>
</evidence>
<evidence type="ECO:0000256" key="1">
    <source>
        <dbReference type="SAM" id="MobiDB-lite"/>
    </source>
</evidence>
<dbReference type="EMBL" id="CP022203">
    <property type="protein sequence ID" value="ATB51212.1"/>
    <property type="molecule type" value="Genomic_DNA"/>
</dbReference>
<reference evidence="2 3" key="1">
    <citation type="submission" date="2017-06" db="EMBL/GenBank/DDBJ databases">
        <title>Sequencing and comparative analysis of myxobacterial genomes.</title>
        <authorList>
            <person name="Rupp O."/>
            <person name="Goesmann A."/>
            <person name="Sogaard-Andersen L."/>
        </authorList>
    </citation>
    <scope>NUCLEOTIDE SEQUENCE [LARGE SCALE GENOMIC DNA]</scope>
    <source>
        <strain evidence="2 3">DSM 14697</strain>
    </source>
</reference>
<dbReference type="Proteomes" id="UP000217343">
    <property type="component" value="Chromosome"/>
</dbReference>
<protein>
    <submittedName>
        <fullName evidence="2">Uncharacterized protein</fullName>
    </submittedName>
</protein>
<accession>A0A286NVL7</accession>
<proteinExistence type="predicted"/>